<evidence type="ECO:0000259" key="6">
    <source>
        <dbReference type="PROSITE" id="PS51228"/>
    </source>
</evidence>
<evidence type="ECO:0000256" key="2">
    <source>
        <dbReference type="ARBA" id="ARBA00022441"/>
    </source>
</evidence>
<dbReference type="PANTHER" id="PTHR46093">
    <property type="entry name" value="ACYL-COA-BINDING DOMAIN-CONTAINING PROTEIN 5"/>
    <property type="match status" value="1"/>
</dbReference>
<dbReference type="Pfam" id="PF00887">
    <property type="entry name" value="ACBP"/>
    <property type="match status" value="1"/>
</dbReference>
<dbReference type="Gene3D" id="2.120.10.80">
    <property type="entry name" value="Kelch-type beta propeller"/>
    <property type="match status" value="2"/>
</dbReference>
<keyword evidence="4" id="KW-0446">Lipid-binding</keyword>
<feature type="coiled-coil region" evidence="5">
    <location>
        <begin position="535"/>
        <end position="583"/>
    </location>
</feature>
<dbReference type="InterPro" id="IPR015915">
    <property type="entry name" value="Kelch-typ_b-propeller"/>
</dbReference>
<dbReference type="Pfam" id="PF24681">
    <property type="entry name" value="Kelch_KLHDC2_KLHL20_DRC7"/>
    <property type="match status" value="1"/>
</dbReference>
<gene>
    <name evidence="7" type="ORF">PCOL08062_LOCUS3016</name>
</gene>
<dbReference type="EMBL" id="HBDZ01003946">
    <property type="protein sequence ID" value="CAD8233403.1"/>
    <property type="molecule type" value="Transcribed_RNA"/>
</dbReference>
<comment type="similarity">
    <text evidence="1">Belongs to the ACBP family.</text>
</comment>
<dbReference type="SUPFAM" id="SSF50965">
    <property type="entry name" value="Galactose oxidase, central domain"/>
    <property type="match status" value="1"/>
</dbReference>
<keyword evidence="5" id="KW-0175">Coiled coil</keyword>
<name>A0A7R9XY50_9VIRI</name>
<protein>
    <recommendedName>
        <fullName evidence="6">ACB domain-containing protein</fullName>
    </recommendedName>
</protein>
<evidence type="ECO:0000256" key="3">
    <source>
        <dbReference type="ARBA" id="ARBA00022737"/>
    </source>
</evidence>
<accession>A0A7R9XY50</accession>
<dbReference type="PANTHER" id="PTHR46093:SF3">
    <property type="entry name" value="ACYL-COA-BINDING DOMAIN-CONTAINING PROTEIN 4"/>
    <property type="match status" value="1"/>
</dbReference>
<dbReference type="SUPFAM" id="SSF47027">
    <property type="entry name" value="Acyl-CoA binding protein"/>
    <property type="match status" value="1"/>
</dbReference>
<keyword evidence="3" id="KW-0677">Repeat</keyword>
<dbReference type="PROSITE" id="PS51228">
    <property type="entry name" value="ACB_2"/>
    <property type="match status" value="1"/>
</dbReference>
<dbReference type="InterPro" id="IPR011043">
    <property type="entry name" value="Gal_Oxase/kelch_b-propeller"/>
</dbReference>
<dbReference type="AlphaFoldDB" id="A0A7R9XY50"/>
<feature type="domain" description="ACB" evidence="6">
    <location>
        <begin position="15"/>
        <end position="103"/>
    </location>
</feature>
<dbReference type="InterPro" id="IPR035984">
    <property type="entry name" value="Acyl-CoA-binding_sf"/>
</dbReference>
<dbReference type="InterPro" id="IPR000582">
    <property type="entry name" value="Acyl-CoA-binding_protein"/>
</dbReference>
<dbReference type="SUPFAM" id="SSF117281">
    <property type="entry name" value="Kelch motif"/>
    <property type="match status" value="1"/>
</dbReference>
<dbReference type="Pfam" id="PF24922">
    <property type="entry name" value="ACBP4_C"/>
    <property type="match status" value="1"/>
</dbReference>
<dbReference type="InterPro" id="IPR006652">
    <property type="entry name" value="Kelch_1"/>
</dbReference>
<proteinExistence type="inferred from homology"/>
<keyword evidence="2" id="KW-0880">Kelch repeat</keyword>
<dbReference type="InterPro" id="IPR014352">
    <property type="entry name" value="FERM/acyl-CoA-bd_prot_sf"/>
</dbReference>
<organism evidence="7">
    <name type="scientific">Prasinoderma coloniale</name>
    <dbReference type="NCBI Taxonomy" id="156133"/>
    <lineage>
        <taxon>Eukaryota</taxon>
        <taxon>Viridiplantae</taxon>
        <taxon>Prasinodermophyta</taxon>
        <taxon>Prasinodermophyceae</taxon>
        <taxon>Prasinodermales</taxon>
        <taxon>Prasinodermaceae</taxon>
        <taxon>Prasinoderma</taxon>
    </lineage>
</organism>
<dbReference type="InterPro" id="IPR056819">
    <property type="entry name" value="ACBP4-6_C"/>
</dbReference>
<evidence type="ECO:0000256" key="1">
    <source>
        <dbReference type="ARBA" id="ARBA00005567"/>
    </source>
</evidence>
<evidence type="ECO:0000256" key="4">
    <source>
        <dbReference type="ARBA" id="ARBA00023121"/>
    </source>
</evidence>
<sequence length="608" mass="62280">MAAAPAATSVATLAYPEKFEAAAATAGPPEHSALELTDETRLLLYALHKQATAGPCIEPKPWGWNVVESAKWTSWSNLGDMPSVEAMRLYVRTLDETVPDWSSRPAPVAAASAPSAAASASSGGRSGPAPISLTAGTARVEKWTKVTTSGRAPAGRYLHAAAVVGTGLFVVGGSRNGRKLGDVAWLDLPSLTWTRMSSVKAVTAAAAVAWRGSMYLVGGTCSDDASDECAVRRINPASGDCEIINVAGEEPPVARTGHAAVLVGDKSVVLFGGEGVKGRLLNDVHVLDLETMTWSMPEVQAESFGEPAPRSEAVMCYHDGAVYTYGGGSRAEIFGDLWRLDVSTWEWTRPAPGGEEPEPRAGHAGVVVDGVWHLEGGGGSEGACGGGAALNLRSMEWVAAPEGEMPVGEGLAMAVAPPGALPQGGPAILSFGGYDGHYSSDLYMAHIDGASMTPLPSPAGAVAVPAKAPQAAAAPAAAAARPVAAVDQAAMAVPELAPVASVPANSDQRSVAATANGNGYGSAGSKIATATQGELEAVKAELVKTRAALDAERQRAFQLEVQVAELNERLAAAETEAAELRMVKPDPAGVEDDAPTPGGIWGYISGQT</sequence>
<dbReference type="GO" id="GO:0000062">
    <property type="term" value="F:fatty-acyl-CoA binding"/>
    <property type="evidence" value="ECO:0007669"/>
    <property type="project" value="InterPro"/>
</dbReference>
<evidence type="ECO:0000313" key="7">
    <source>
        <dbReference type="EMBL" id="CAD8233403.1"/>
    </source>
</evidence>
<dbReference type="Gene3D" id="1.20.80.10">
    <property type="match status" value="1"/>
</dbReference>
<evidence type="ECO:0000256" key="5">
    <source>
        <dbReference type="SAM" id="Coils"/>
    </source>
</evidence>
<reference evidence="7" key="1">
    <citation type="submission" date="2021-01" db="EMBL/GenBank/DDBJ databases">
        <authorList>
            <person name="Corre E."/>
            <person name="Pelletier E."/>
            <person name="Niang G."/>
            <person name="Scheremetjew M."/>
            <person name="Finn R."/>
            <person name="Kale V."/>
            <person name="Holt S."/>
            <person name="Cochrane G."/>
            <person name="Meng A."/>
            <person name="Brown T."/>
            <person name="Cohen L."/>
        </authorList>
    </citation>
    <scope>NUCLEOTIDE SEQUENCE</scope>
    <source>
        <strain evidence="7">CCMP1413</strain>
    </source>
</reference>
<dbReference type="Pfam" id="PF01344">
    <property type="entry name" value="Kelch_1"/>
    <property type="match status" value="1"/>
</dbReference>